<accession>A0A241XRB7</accession>
<evidence type="ECO:0000313" key="1">
    <source>
        <dbReference type="EMBL" id="OTI62957.1"/>
    </source>
</evidence>
<sequence>MRPGFRLQLIRPYERGKLRGTEGMDVQHITGITVSVLQELRLANTQDSRALRDFILNISNPEVYDFAIQRFSEMTDPSFNIALGLLRALREGGISQDGLGQVALEIENSGDQSDACLEMIGTTSIRVVVSRQHVARVSIKRMGLERAKKRARWIRDNYLFEIKGSAKIRKAPTIRKGRVKRISLISDIATNKLIFLVRYQGDSDRPTTKQFSILERGFEGAFRAALAKAREEFPDLDPLMPNPYTPTLEEYSHFKPLVPDLPPPEKN</sequence>
<evidence type="ECO:0000313" key="2">
    <source>
        <dbReference type="Proteomes" id="UP000194857"/>
    </source>
</evidence>
<reference evidence="2" key="1">
    <citation type="submission" date="2017-05" db="EMBL/GenBank/DDBJ databases">
        <authorList>
            <person name="Giani T."/>
            <person name="Arena F."/>
            <person name="Pollini S."/>
            <person name="Di Pilato V."/>
            <person name="D'Andrea M.M."/>
            <person name="Henrici De Angelis L."/>
            <person name="Bassetti M."/>
            <person name="Rossolini G.M."/>
        </authorList>
    </citation>
    <scope>NUCLEOTIDE SEQUENCE [LARGE SCALE GENOMIC DNA]</scope>
    <source>
        <strain evidence="2">S567_C10_BS</strain>
    </source>
</reference>
<name>A0A241XRB7_PSEAI</name>
<gene>
    <name evidence="1" type="ORF">CAZ10_08900</name>
</gene>
<protein>
    <submittedName>
        <fullName evidence="1">Uncharacterized protein</fullName>
    </submittedName>
</protein>
<comment type="caution">
    <text evidence="1">The sequence shown here is derived from an EMBL/GenBank/DDBJ whole genome shotgun (WGS) entry which is preliminary data.</text>
</comment>
<proteinExistence type="predicted"/>
<organism evidence="1 2">
    <name type="scientific">Pseudomonas aeruginosa</name>
    <dbReference type="NCBI Taxonomy" id="287"/>
    <lineage>
        <taxon>Bacteria</taxon>
        <taxon>Pseudomonadati</taxon>
        <taxon>Pseudomonadota</taxon>
        <taxon>Gammaproteobacteria</taxon>
        <taxon>Pseudomonadales</taxon>
        <taxon>Pseudomonadaceae</taxon>
        <taxon>Pseudomonas</taxon>
    </lineage>
</organism>
<dbReference type="AlphaFoldDB" id="A0A241XRB7"/>
<dbReference type="EMBL" id="NFFZ01000004">
    <property type="protein sequence ID" value="OTI62957.1"/>
    <property type="molecule type" value="Genomic_DNA"/>
</dbReference>
<dbReference type="Proteomes" id="UP000194857">
    <property type="component" value="Unassembled WGS sequence"/>
</dbReference>